<dbReference type="SUPFAM" id="SSF51735">
    <property type="entry name" value="NAD(P)-binding Rossmann-fold domains"/>
    <property type="match status" value="1"/>
</dbReference>
<dbReference type="GO" id="GO:0000166">
    <property type="term" value="F:nucleotide binding"/>
    <property type="evidence" value="ECO:0007669"/>
    <property type="project" value="InterPro"/>
</dbReference>
<dbReference type="Pfam" id="PF22725">
    <property type="entry name" value="GFO_IDH_MocA_C3"/>
    <property type="match status" value="1"/>
</dbReference>
<evidence type="ECO:0000313" key="4">
    <source>
        <dbReference type="EMBL" id="PLU09193.1"/>
    </source>
</evidence>
<dbReference type="PANTHER" id="PTHR43708:SF8">
    <property type="entry name" value="OXIDOREDUCTASE"/>
    <property type="match status" value="1"/>
</dbReference>
<dbReference type="EMBL" id="CABFNB010000116">
    <property type="protein sequence ID" value="VTZ63134.1"/>
    <property type="molecule type" value="Genomic_DNA"/>
</dbReference>
<dbReference type="Gene3D" id="3.30.360.10">
    <property type="entry name" value="Dihydrodipicolinate Reductase, domain 2"/>
    <property type="match status" value="1"/>
</dbReference>
<reference evidence="4" key="1">
    <citation type="submission" date="2017-04" db="EMBL/GenBank/DDBJ databases">
        <authorList>
            <person name="Porter S."/>
            <person name="Friesen M.L."/>
            <person name="Faber-Hammond J."/>
        </authorList>
    </citation>
    <scope>NUCLEOTIDE SEQUENCE</scope>
    <source>
        <strain evidence="4">Str16</strain>
    </source>
</reference>
<dbReference type="InterPro" id="IPR051317">
    <property type="entry name" value="Gfo/Idh/MocA_oxidoreduct"/>
</dbReference>
<dbReference type="InterPro" id="IPR036291">
    <property type="entry name" value="NAD(P)-bd_dom_sf"/>
</dbReference>
<dbReference type="InterPro" id="IPR000683">
    <property type="entry name" value="Gfo/Idh/MocA-like_OxRdtase_N"/>
</dbReference>
<evidence type="ECO:0000313" key="7">
    <source>
        <dbReference type="Proteomes" id="UP001190825"/>
    </source>
</evidence>
<name>A0A508X073_9HYPH</name>
<dbReference type="EMBL" id="NBUC01000011">
    <property type="protein sequence ID" value="PLU09193.1"/>
    <property type="molecule type" value="Genomic_DNA"/>
</dbReference>
<evidence type="ECO:0000313" key="6">
    <source>
        <dbReference type="Proteomes" id="UP000507954"/>
    </source>
</evidence>
<dbReference type="InterPro" id="IPR055170">
    <property type="entry name" value="GFO_IDH_MocA-like_dom"/>
</dbReference>
<accession>A0A508X073</accession>
<evidence type="ECO:0000256" key="1">
    <source>
        <dbReference type="ARBA" id="ARBA00023002"/>
    </source>
</evidence>
<keyword evidence="7" id="KW-1185">Reference proteome</keyword>
<evidence type="ECO:0000313" key="5">
    <source>
        <dbReference type="EMBL" id="VTZ63134.1"/>
    </source>
</evidence>
<keyword evidence="1" id="KW-0560">Oxidoreductase</keyword>
<dbReference type="PANTHER" id="PTHR43708">
    <property type="entry name" value="CONSERVED EXPRESSED OXIDOREDUCTASE (EUROFUNG)"/>
    <property type="match status" value="1"/>
</dbReference>
<reference evidence="4 7" key="2">
    <citation type="journal article" date="2018" name="FEMS Microbiol. Ecol.">
        <title>Co-invading symbiotic mutualists of Medicago polymorpha retain high ancestral diversity and contain diverse accessory genomes.</title>
        <authorList>
            <person name="Porter S.S."/>
            <person name="Faber-Hammond J.J."/>
            <person name="Friesen M.L."/>
        </authorList>
    </citation>
    <scope>NUCLEOTIDE SEQUENCE [LARGE SCALE GENOMIC DNA]</scope>
    <source>
        <strain evidence="4 7">Str16</strain>
    </source>
</reference>
<dbReference type="Proteomes" id="UP000507954">
    <property type="component" value="Unassembled WGS sequence"/>
</dbReference>
<dbReference type="SUPFAM" id="SSF55347">
    <property type="entry name" value="Glyceraldehyde-3-phosphate dehydrogenase-like, C-terminal domain"/>
    <property type="match status" value="1"/>
</dbReference>
<dbReference type="RefSeq" id="WP_101778858.1">
    <property type="nucleotide sequence ID" value="NZ_CABFNB010000116.1"/>
</dbReference>
<feature type="domain" description="GFO/IDH/MocA-like oxidoreductase" evidence="3">
    <location>
        <begin position="131"/>
        <end position="254"/>
    </location>
</feature>
<dbReference type="AlphaFoldDB" id="A0A508X073"/>
<dbReference type="Pfam" id="PF01408">
    <property type="entry name" value="GFO_IDH_MocA"/>
    <property type="match status" value="1"/>
</dbReference>
<protein>
    <submittedName>
        <fullName evidence="4 5">Oxidoreductase</fullName>
    </submittedName>
</protein>
<dbReference type="GO" id="GO:0016491">
    <property type="term" value="F:oxidoreductase activity"/>
    <property type="evidence" value="ECO:0007669"/>
    <property type="project" value="UniProtKB-KW"/>
</dbReference>
<reference evidence="5 6" key="3">
    <citation type="submission" date="2019-06" db="EMBL/GenBank/DDBJ databases">
        <authorList>
            <person name="Le Quere A."/>
            <person name="Colella S."/>
        </authorList>
    </citation>
    <scope>NUCLEOTIDE SEQUENCE [LARGE SCALE GENOMIC DNA]</scope>
    <source>
        <strain evidence="5">EmedicaeMD41</strain>
    </source>
</reference>
<evidence type="ECO:0000259" key="3">
    <source>
        <dbReference type="Pfam" id="PF22725"/>
    </source>
</evidence>
<evidence type="ECO:0000259" key="2">
    <source>
        <dbReference type="Pfam" id="PF01408"/>
    </source>
</evidence>
<organism evidence="5 6">
    <name type="scientific">Sinorhizobium medicae</name>
    <dbReference type="NCBI Taxonomy" id="110321"/>
    <lineage>
        <taxon>Bacteria</taxon>
        <taxon>Pseudomonadati</taxon>
        <taxon>Pseudomonadota</taxon>
        <taxon>Alphaproteobacteria</taxon>
        <taxon>Hyphomicrobiales</taxon>
        <taxon>Rhizobiaceae</taxon>
        <taxon>Sinorhizobium/Ensifer group</taxon>
        <taxon>Sinorhizobium</taxon>
    </lineage>
</organism>
<dbReference type="Proteomes" id="UP001190825">
    <property type="component" value="Unassembled WGS sequence"/>
</dbReference>
<gene>
    <name evidence="4" type="ORF">BMJ33_02010</name>
    <name evidence="5" type="ORF">EMEDMD4_490061</name>
</gene>
<proteinExistence type="predicted"/>
<sequence>MADLKGALIGCGFFAVNQMHGWRDAEGARIVAICDRDPERLRAVGDEFGITRRYLSVDDLFADGGFDFVDIATTVGSHRSLVELAARHGIATICQKPIAPTMEDAEAMVEACAKAGVPFMVHENFRWQSPIRAVKAAIDSGTVGEVFWGRVSFRSGYDVFSGQPYLATGKRFIIEDLGIHALDVARYIFGDATAVTARTRRVNPAIAGEDVATMLLDHEGAITSIVDCSYATRLPIEPFPETLIEVDGSKGTLRLSQGYHLTMHSKDGTKVTNVEPPVLSWAAPPWHNIQESVSRIQQHWVEALRAGREPDTSGLDNLETFALVEASYLSAAEGRTVSLAEVIGRRPSQFSR</sequence>
<feature type="domain" description="Gfo/Idh/MocA-like oxidoreductase N-terminal" evidence="2">
    <location>
        <begin position="6"/>
        <end position="121"/>
    </location>
</feature>
<dbReference type="Gene3D" id="3.40.50.720">
    <property type="entry name" value="NAD(P)-binding Rossmann-like Domain"/>
    <property type="match status" value="1"/>
</dbReference>